<sequence>MVVGKLALQLFETNNLAESGVLKALIFFHANPNDFHPRLRAIIPLELRRYLSASSVAFVVGEGNQFTEVKIIDKDAIVKILCKGDTVKIKRRQNPDEAEES</sequence>
<dbReference type="AlphaFoldDB" id="A0A8J3E469"/>
<accession>A0A8J3E469</accession>
<organism evidence="1 2">
    <name type="scientific">Aliidongia dinghuensis</name>
    <dbReference type="NCBI Taxonomy" id="1867774"/>
    <lineage>
        <taxon>Bacteria</taxon>
        <taxon>Pseudomonadati</taxon>
        <taxon>Pseudomonadota</taxon>
        <taxon>Alphaproteobacteria</taxon>
        <taxon>Rhodospirillales</taxon>
        <taxon>Dongiaceae</taxon>
        <taxon>Aliidongia</taxon>
    </lineage>
</organism>
<gene>
    <name evidence="1" type="ORF">GCM10011611_33410</name>
</gene>
<proteinExistence type="predicted"/>
<comment type="caution">
    <text evidence="1">The sequence shown here is derived from an EMBL/GenBank/DDBJ whole genome shotgun (WGS) entry which is preliminary data.</text>
</comment>
<reference evidence="1" key="1">
    <citation type="journal article" date="2014" name="Int. J. Syst. Evol. Microbiol.">
        <title>Complete genome sequence of Corynebacterium casei LMG S-19264T (=DSM 44701T), isolated from a smear-ripened cheese.</title>
        <authorList>
            <consortium name="US DOE Joint Genome Institute (JGI-PGF)"/>
            <person name="Walter F."/>
            <person name="Albersmeier A."/>
            <person name="Kalinowski J."/>
            <person name="Ruckert C."/>
        </authorList>
    </citation>
    <scope>NUCLEOTIDE SEQUENCE</scope>
    <source>
        <strain evidence="1">CGMCC 1.15725</strain>
    </source>
</reference>
<dbReference type="Proteomes" id="UP000646365">
    <property type="component" value="Unassembled WGS sequence"/>
</dbReference>
<protein>
    <submittedName>
        <fullName evidence="1">Uncharacterized protein</fullName>
    </submittedName>
</protein>
<evidence type="ECO:0000313" key="2">
    <source>
        <dbReference type="Proteomes" id="UP000646365"/>
    </source>
</evidence>
<name>A0A8J3E469_9PROT</name>
<dbReference type="EMBL" id="BMJQ01000008">
    <property type="protein sequence ID" value="GGF24682.1"/>
    <property type="molecule type" value="Genomic_DNA"/>
</dbReference>
<keyword evidence="2" id="KW-1185">Reference proteome</keyword>
<evidence type="ECO:0000313" key="1">
    <source>
        <dbReference type="EMBL" id="GGF24682.1"/>
    </source>
</evidence>
<reference evidence="1" key="2">
    <citation type="submission" date="2020-09" db="EMBL/GenBank/DDBJ databases">
        <authorList>
            <person name="Sun Q."/>
            <person name="Zhou Y."/>
        </authorList>
    </citation>
    <scope>NUCLEOTIDE SEQUENCE</scope>
    <source>
        <strain evidence="1">CGMCC 1.15725</strain>
    </source>
</reference>